<name>A0ACB8UKC4_9APHY</name>
<keyword evidence="2" id="KW-1185">Reference proteome</keyword>
<accession>A0ACB8UKC4</accession>
<gene>
    <name evidence="1" type="ORF">BDY19DRAFT_981989</name>
</gene>
<evidence type="ECO:0000313" key="2">
    <source>
        <dbReference type="Proteomes" id="UP001055072"/>
    </source>
</evidence>
<proteinExistence type="predicted"/>
<reference evidence="1" key="1">
    <citation type="journal article" date="2021" name="Environ. Microbiol.">
        <title>Gene family expansions and transcriptome signatures uncover fungal adaptations to wood decay.</title>
        <authorList>
            <person name="Hage H."/>
            <person name="Miyauchi S."/>
            <person name="Viragh M."/>
            <person name="Drula E."/>
            <person name="Min B."/>
            <person name="Chaduli D."/>
            <person name="Navarro D."/>
            <person name="Favel A."/>
            <person name="Norest M."/>
            <person name="Lesage-Meessen L."/>
            <person name="Balint B."/>
            <person name="Merenyi Z."/>
            <person name="de Eugenio L."/>
            <person name="Morin E."/>
            <person name="Martinez A.T."/>
            <person name="Baldrian P."/>
            <person name="Stursova M."/>
            <person name="Martinez M.J."/>
            <person name="Novotny C."/>
            <person name="Magnuson J.K."/>
            <person name="Spatafora J.W."/>
            <person name="Maurice S."/>
            <person name="Pangilinan J."/>
            <person name="Andreopoulos W."/>
            <person name="LaButti K."/>
            <person name="Hundley H."/>
            <person name="Na H."/>
            <person name="Kuo A."/>
            <person name="Barry K."/>
            <person name="Lipzen A."/>
            <person name="Henrissat B."/>
            <person name="Riley R."/>
            <person name="Ahrendt S."/>
            <person name="Nagy L.G."/>
            <person name="Grigoriev I.V."/>
            <person name="Martin F."/>
            <person name="Rosso M.N."/>
        </authorList>
    </citation>
    <scope>NUCLEOTIDE SEQUENCE</scope>
    <source>
        <strain evidence="1">CBS 384.51</strain>
    </source>
</reference>
<protein>
    <submittedName>
        <fullName evidence="1">RnaseH-domain-containing protein</fullName>
    </submittedName>
</protein>
<evidence type="ECO:0000313" key="1">
    <source>
        <dbReference type="EMBL" id="KAI0094524.1"/>
    </source>
</evidence>
<sequence>MQPQRDSQYAIDGLTTHLNRWQDRGWIGIENAQLFRSAAYHLRKRSAITTFEWVKGHNGNLGNEGADELAAQGAQQAQSDNIDLTVPDQWNLTGAKLLGITQAIAYTGIKQHQTYNSRPATLEYLDKTYHCVNDHLRHQYPTNSHMWQALRHKDITRKISDFLWKVMHGAMRVGKYWSHIPGYEHRGICPTCGVEDSMDHILVECTATDCTRIWELCHQIWLKKTNQVPWPPKHIGNILGAPLADFCDNEQVRQTGLSRLYRIMMTESAHLIWRLRCERRIDSPDDGNFTHTIGEVDRRWMAVMNTRLRLDCEMTRQKYGKKALSEQIVQTTWCGLLENEHRLPPNWATSGFLVGMGPLT</sequence>
<organism evidence="1 2">
    <name type="scientific">Irpex rosettiformis</name>
    <dbReference type="NCBI Taxonomy" id="378272"/>
    <lineage>
        <taxon>Eukaryota</taxon>
        <taxon>Fungi</taxon>
        <taxon>Dikarya</taxon>
        <taxon>Basidiomycota</taxon>
        <taxon>Agaricomycotina</taxon>
        <taxon>Agaricomycetes</taxon>
        <taxon>Polyporales</taxon>
        <taxon>Irpicaceae</taxon>
        <taxon>Irpex</taxon>
    </lineage>
</organism>
<comment type="caution">
    <text evidence="1">The sequence shown here is derived from an EMBL/GenBank/DDBJ whole genome shotgun (WGS) entry which is preliminary data.</text>
</comment>
<dbReference type="Proteomes" id="UP001055072">
    <property type="component" value="Unassembled WGS sequence"/>
</dbReference>
<dbReference type="EMBL" id="MU274900">
    <property type="protein sequence ID" value="KAI0094524.1"/>
    <property type="molecule type" value="Genomic_DNA"/>
</dbReference>